<dbReference type="KEGG" id="clx:CLAN_0012"/>
<evidence type="ECO:0000259" key="1">
    <source>
        <dbReference type="Pfam" id="PF08242"/>
    </source>
</evidence>
<dbReference type="CDD" id="cd02440">
    <property type="entry name" value="AdoMet_MTases"/>
    <property type="match status" value="1"/>
</dbReference>
<reference evidence="4" key="2">
    <citation type="journal article" date="2017" name="Genome Biol. Evol.">
        <title>Comparative genomic analysis identifies a Campylobacter clade deficient in selenium metabolism.</title>
        <authorList>
            <person name="Miller W.G."/>
            <person name="Yee E."/>
            <person name="Lopes B.S."/>
            <person name="Chapman M.H."/>
            <person name="Huynh S."/>
            <person name="Bono J.L."/>
            <person name="Parker C.T."/>
            <person name="Strachan N.J.C."/>
            <person name="Forbes K.J."/>
        </authorList>
    </citation>
    <scope>NUCLEOTIDE SEQUENCE [LARGE SCALE GENOMIC DNA]</scope>
    <source>
        <strain evidence="4">NCTC 13004</strain>
    </source>
</reference>
<dbReference type="Proteomes" id="UP000202031">
    <property type="component" value="Chromosome"/>
</dbReference>
<dbReference type="Pfam" id="PF10119">
    <property type="entry name" value="MethyTransf_Reg"/>
    <property type="match status" value="1"/>
</dbReference>
<dbReference type="GO" id="GO:0032259">
    <property type="term" value="P:methylation"/>
    <property type="evidence" value="ECO:0007669"/>
    <property type="project" value="UniProtKB-KW"/>
</dbReference>
<dbReference type="InterPro" id="IPR029063">
    <property type="entry name" value="SAM-dependent_MTases_sf"/>
</dbReference>
<keyword evidence="3" id="KW-0489">Methyltransferase</keyword>
<organism evidence="3 4">
    <name type="scientific">Campylobacter lanienae NCTC 13004</name>
    <dbReference type="NCBI Taxonomy" id="1031753"/>
    <lineage>
        <taxon>Bacteria</taxon>
        <taxon>Pseudomonadati</taxon>
        <taxon>Campylobacterota</taxon>
        <taxon>Epsilonproteobacteria</taxon>
        <taxon>Campylobacterales</taxon>
        <taxon>Campylobacteraceae</taxon>
        <taxon>Campylobacter</taxon>
    </lineage>
</organism>
<dbReference type="PANTHER" id="PTHR43667:SF2">
    <property type="entry name" value="FATTY ACID C-METHYL TRANSFERASE"/>
    <property type="match status" value="1"/>
</dbReference>
<dbReference type="RefSeq" id="WP_100590266.1">
    <property type="nucleotide sequence ID" value="NZ_CP015578.1"/>
</dbReference>
<feature type="domain" description="Methyltransferase regulatory" evidence="2">
    <location>
        <begin position="226"/>
        <end position="308"/>
    </location>
</feature>
<dbReference type="SUPFAM" id="SSF53335">
    <property type="entry name" value="S-adenosyl-L-methionine-dependent methyltransferases"/>
    <property type="match status" value="1"/>
</dbReference>
<dbReference type="AlphaFoldDB" id="A0A1X9SKN6"/>
<feature type="domain" description="Methyltransferase type 12" evidence="1">
    <location>
        <begin position="48"/>
        <end position="148"/>
    </location>
</feature>
<evidence type="ECO:0000259" key="2">
    <source>
        <dbReference type="Pfam" id="PF10119"/>
    </source>
</evidence>
<evidence type="ECO:0000313" key="3">
    <source>
        <dbReference type="EMBL" id="ARQ96796.1"/>
    </source>
</evidence>
<dbReference type="Gene3D" id="3.40.50.150">
    <property type="entry name" value="Vaccinia Virus protein VP39"/>
    <property type="match status" value="1"/>
</dbReference>
<dbReference type="GeneID" id="46920487"/>
<dbReference type="PANTHER" id="PTHR43667">
    <property type="entry name" value="CYCLOPROPANE-FATTY-ACYL-PHOSPHOLIPID SYNTHASE"/>
    <property type="match status" value="1"/>
</dbReference>
<dbReference type="GO" id="GO:0008168">
    <property type="term" value="F:methyltransferase activity"/>
    <property type="evidence" value="ECO:0007669"/>
    <property type="project" value="UniProtKB-KW"/>
</dbReference>
<dbReference type="InterPro" id="IPR018773">
    <property type="entry name" value="MeTrfase_reg_dom_prd"/>
</dbReference>
<accession>A0A1X9SKN6</accession>
<reference evidence="4" key="1">
    <citation type="journal article" date="2017" name="Genome Biol. Evol.">
        <title>Comparative Genomic Analysis Identifies a Campylobacter Clade Deficient in Selenium Metabolism.</title>
        <authorList>
            <person name="Miller W.G."/>
            <person name="Yee E."/>
            <person name="Lopes B.S."/>
            <person name="Chapman M.H."/>
            <person name="Huynh S."/>
            <person name="Bono J.L."/>
            <person name="Parker C.T."/>
            <person name="Strachan N.J.C."/>
            <person name="Forbes K.J."/>
        </authorList>
    </citation>
    <scope>NUCLEOTIDE SEQUENCE [LARGE SCALE GENOMIC DNA]</scope>
    <source>
        <strain evidence="4">NCTC 13004</strain>
    </source>
</reference>
<keyword evidence="3" id="KW-0808">Transferase</keyword>
<gene>
    <name evidence="3" type="ORF">CLAN_0012</name>
</gene>
<evidence type="ECO:0000313" key="4">
    <source>
        <dbReference type="Proteomes" id="UP000202031"/>
    </source>
</evidence>
<dbReference type="InterPro" id="IPR013217">
    <property type="entry name" value="Methyltransf_12"/>
</dbReference>
<dbReference type="Pfam" id="PF08242">
    <property type="entry name" value="Methyltransf_12"/>
    <property type="match status" value="1"/>
</dbReference>
<proteinExistence type="predicted"/>
<dbReference type="EMBL" id="CP015578">
    <property type="protein sequence ID" value="ARQ96796.1"/>
    <property type="molecule type" value="Genomic_DNA"/>
</dbReference>
<name>A0A1X9SKN6_9BACT</name>
<protein>
    <submittedName>
        <fullName evidence="3">SAM-dependent methyltransferase</fullName>
    </submittedName>
</protein>
<sequence>MINNDIKSTYDEHTYNSYSYAQTSIDYLCAVARFHGLAATNPHNSKVLEIGCAMGGNIIGQAINHPNSTFIGIDLSSEQISIGKRAIEGIGCKNIKLIEMDICNLISEFGGKIEFDYIICHGIYSWVPDFVRSAILQSCQKLLSQNGVAFISYNCYPGWKYVEPLRDFMRFSAVKSSGNVADLESGLNAIKFQKAFYAKYSPNESSATHIKNLNSEYIKHIQNYPKSYVAHEYMEICNQPFYFLDFVADAGDNGLCYVADATYHFDPSFLPDGAISEYFKLSFDDYISANQAYDFLYSIRFRSSILTKSQNQNKLATKDEDKAKFLHNLHFKLIKPTPQLLSSAKDTYIEPLAKALNDAFPSTLSFDEVRAVYPKDDIVFRYYDIRTLTNNAITITCKPLQKLLYIPGKTRLKREYIPYLRYFLENEGSPIGVATPSNDRLNADKHTLELALMFDGNHSIKDIQNHIKAKFEKDKLTPAIQKDGENIPLKSPKEQNEYFKNAVETIKLSLINTLMLEEY</sequence>
<dbReference type="InterPro" id="IPR050723">
    <property type="entry name" value="CFA/CMAS"/>
</dbReference>